<feature type="compositionally biased region" description="Basic and acidic residues" evidence="1">
    <location>
        <begin position="117"/>
        <end position="133"/>
    </location>
</feature>
<keyword evidence="3" id="KW-1185">Reference proteome</keyword>
<proteinExistence type="predicted"/>
<feature type="compositionally biased region" description="Basic and acidic residues" evidence="1">
    <location>
        <begin position="159"/>
        <end position="170"/>
    </location>
</feature>
<protein>
    <submittedName>
        <fullName evidence="2">Uncharacterized protein</fullName>
    </submittedName>
</protein>
<evidence type="ECO:0000256" key="1">
    <source>
        <dbReference type="SAM" id="MobiDB-lite"/>
    </source>
</evidence>
<reference evidence="3" key="1">
    <citation type="submission" date="2016-10" db="EMBL/GenBank/DDBJ databases">
        <authorList>
            <person name="Varghese N."/>
            <person name="Submissions S."/>
        </authorList>
    </citation>
    <scope>NUCLEOTIDE SEQUENCE [LARGE SCALE GENOMIC DNA]</scope>
    <source>
        <strain evidence="3">DSM 45079</strain>
    </source>
</reference>
<feature type="compositionally biased region" description="Polar residues" evidence="1">
    <location>
        <begin position="253"/>
        <end position="269"/>
    </location>
</feature>
<accession>A0A1H2IIP1</accession>
<dbReference type="STRING" id="419479.SAMN04488563_1741"/>
<gene>
    <name evidence="2" type="ORF">SAMN04488563_1741</name>
</gene>
<evidence type="ECO:0000313" key="3">
    <source>
        <dbReference type="Proteomes" id="UP000182977"/>
    </source>
</evidence>
<dbReference type="AlphaFoldDB" id="A0A1H2IIP1"/>
<dbReference type="Proteomes" id="UP000182977">
    <property type="component" value="Chromosome I"/>
</dbReference>
<feature type="compositionally biased region" description="Low complexity" evidence="1">
    <location>
        <begin position="76"/>
        <end position="89"/>
    </location>
</feature>
<name>A0A1H2IIP1_9ACTN</name>
<feature type="region of interest" description="Disordered" evidence="1">
    <location>
        <begin position="61"/>
        <end position="269"/>
    </location>
</feature>
<sequence length="269" mass="28711">MSGVGVVAYGVVFADGHVALRWASTHPATSLWSSLDDLVAVHGHGEATSIEWLDPATDPFAQPLASRGAGRRARRVQPTPVIPEPVVEPDVTRETRPIQLEPEPEPEPEAEPTAARPEPEHARPKPARPEPARPEPTAVRPQPGRPDALRTELLGPDMPHPEPLRPRARPEPVLPADPPAQPDQPVPPVRPAQPAQPEPPAQPGPPAQREPATPPDATPPPPPPAESVNANGGRPGHLRLPAQRGAGRHRRSTPPTQSRATYQIESDGS</sequence>
<dbReference type="EMBL" id="LT629791">
    <property type="protein sequence ID" value="SDU43816.1"/>
    <property type="molecule type" value="Genomic_DNA"/>
</dbReference>
<feature type="compositionally biased region" description="Pro residues" evidence="1">
    <location>
        <begin position="172"/>
        <end position="225"/>
    </location>
</feature>
<organism evidence="2 3">
    <name type="scientific">Jiangella alkaliphila</name>
    <dbReference type="NCBI Taxonomy" id="419479"/>
    <lineage>
        <taxon>Bacteria</taxon>
        <taxon>Bacillati</taxon>
        <taxon>Actinomycetota</taxon>
        <taxon>Actinomycetes</taxon>
        <taxon>Jiangellales</taxon>
        <taxon>Jiangellaceae</taxon>
        <taxon>Jiangella</taxon>
    </lineage>
</organism>
<evidence type="ECO:0000313" key="2">
    <source>
        <dbReference type="EMBL" id="SDU43816.1"/>
    </source>
</evidence>
<dbReference type="PRINTS" id="PR01217">
    <property type="entry name" value="PRICHEXTENSN"/>
</dbReference>